<accession>A0A942IEL5</accession>
<organism evidence="4 5">
    <name type="scientific">Devosia litorisediminis</name>
    <dbReference type="NCBI Taxonomy" id="2829817"/>
    <lineage>
        <taxon>Bacteria</taxon>
        <taxon>Pseudomonadati</taxon>
        <taxon>Pseudomonadota</taxon>
        <taxon>Alphaproteobacteria</taxon>
        <taxon>Hyphomicrobiales</taxon>
        <taxon>Devosiaceae</taxon>
        <taxon>Devosia</taxon>
    </lineage>
</organism>
<dbReference type="SUPFAM" id="SSF101473">
    <property type="entry name" value="DhaL-like"/>
    <property type="match status" value="1"/>
</dbReference>
<dbReference type="Proteomes" id="UP000678281">
    <property type="component" value="Unassembled WGS sequence"/>
</dbReference>
<dbReference type="RefSeq" id="WP_212659451.1">
    <property type="nucleotide sequence ID" value="NZ_JAGXTP010000002.1"/>
</dbReference>
<feature type="domain" description="DhaL" evidence="3">
    <location>
        <begin position="2"/>
        <end position="177"/>
    </location>
</feature>
<dbReference type="GO" id="GO:0019563">
    <property type="term" value="P:glycerol catabolic process"/>
    <property type="evidence" value="ECO:0007669"/>
    <property type="project" value="TreeGrafter"/>
</dbReference>
<dbReference type="AlphaFoldDB" id="A0A942IEL5"/>
<sequence length="182" mass="18935">MTVAQQYFTRLLASITARKDELNALDAALGDGDHGTTMVRGLTKAAQAEPGLGAKAFMRASGGAAGTLFGLVLVAIERHLDSGADLAAELALAEARICDLGQVKPGDKSMIDALTPAVAALKSSGLDAAIEVARHGCEATIVLEARRGRAQYVEGKGRGHQDPGATSIVILFEVLRQTQENL</sequence>
<dbReference type="PANTHER" id="PTHR28629:SF4">
    <property type="entry name" value="TRIOKINASE_FMN CYCLASE"/>
    <property type="match status" value="1"/>
</dbReference>
<dbReference type="Pfam" id="PF02734">
    <property type="entry name" value="Dak2"/>
    <property type="match status" value="1"/>
</dbReference>
<reference evidence="4" key="1">
    <citation type="submission" date="2021-04" db="EMBL/GenBank/DDBJ databases">
        <title>Devosia litorisediminis sp. nov., isolated from a sand dune.</title>
        <authorList>
            <person name="Park S."/>
            <person name="Yoon J.-H."/>
        </authorList>
    </citation>
    <scope>NUCLEOTIDE SEQUENCE</scope>
    <source>
        <strain evidence="4">BSSL-BM10</strain>
    </source>
</reference>
<gene>
    <name evidence="4" type="ORF">KD146_14045</name>
</gene>
<proteinExistence type="predicted"/>
<name>A0A942IEL5_9HYPH</name>
<dbReference type="InterPro" id="IPR050861">
    <property type="entry name" value="Dihydroxyacetone_Kinase"/>
</dbReference>
<dbReference type="GO" id="GO:0004371">
    <property type="term" value="F:glycerone kinase activity"/>
    <property type="evidence" value="ECO:0007669"/>
    <property type="project" value="InterPro"/>
</dbReference>
<dbReference type="InterPro" id="IPR036117">
    <property type="entry name" value="DhaL_dom_sf"/>
</dbReference>
<evidence type="ECO:0000256" key="2">
    <source>
        <dbReference type="ARBA" id="ARBA00022777"/>
    </source>
</evidence>
<evidence type="ECO:0000259" key="3">
    <source>
        <dbReference type="PROSITE" id="PS51480"/>
    </source>
</evidence>
<comment type="caution">
    <text evidence="4">The sequence shown here is derived from an EMBL/GenBank/DDBJ whole genome shotgun (WGS) entry which is preliminary data.</text>
</comment>
<keyword evidence="2" id="KW-0418">Kinase</keyword>
<keyword evidence="1" id="KW-0808">Transferase</keyword>
<protein>
    <submittedName>
        <fullName evidence="4">DAK2 domain-containing protein</fullName>
    </submittedName>
</protein>
<dbReference type="SMART" id="SM01120">
    <property type="entry name" value="Dak2"/>
    <property type="match status" value="1"/>
</dbReference>
<dbReference type="Gene3D" id="1.25.40.340">
    <property type="match status" value="1"/>
</dbReference>
<evidence type="ECO:0000313" key="4">
    <source>
        <dbReference type="EMBL" id="MBS3849819.1"/>
    </source>
</evidence>
<evidence type="ECO:0000256" key="1">
    <source>
        <dbReference type="ARBA" id="ARBA00022679"/>
    </source>
</evidence>
<dbReference type="GO" id="GO:0005829">
    <property type="term" value="C:cytosol"/>
    <property type="evidence" value="ECO:0007669"/>
    <property type="project" value="TreeGrafter"/>
</dbReference>
<dbReference type="InterPro" id="IPR004007">
    <property type="entry name" value="DhaL_dom"/>
</dbReference>
<keyword evidence="5" id="KW-1185">Reference proteome</keyword>
<dbReference type="PANTHER" id="PTHR28629">
    <property type="entry name" value="TRIOKINASE/FMN CYCLASE"/>
    <property type="match status" value="1"/>
</dbReference>
<dbReference type="PROSITE" id="PS51480">
    <property type="entry name" value="DHAL"/>
    <property type="match status" value="1"/>
</dbReference>
<evidence type="ECO:0000313" key="5">
    <source>
        <dbReference type="Proteomes" id="UP000678281"/>
    </source>
</evidence>
<dbReference type="EMBL" id="JAGXTP010000002">
    <property type="protein sequence ID" value="MBS3849819.1"/>
    <property type="molecule type" value="Genomic_DNA"/>
</dbReference>